<feature type="region of interest" description="Disordered" evidence="10">
    <location>
        <begin position="1"/>
        <end position="48"/>
    </location>
</feature>
<feature type="compositionally biased region" description="Gly residues" evidence="10">
    <location>
        <begin position="618"/>
        <end position="638"/>
    </location>
</feature>
<feature type="region of interest" description="Disordered" evidence="10">
    <location>
        <begin position="615"/>
        <end position="638"/>
    </location>
</feature>
<keyword evidence="5 13" id="KW-0808">Transferase</keyword>
<comment type="subcellular location">
    <subcellularLocation>
        <location evidence="1">Cell membrane</location>
        <topology evidence="1">Multi-pass membrane protein</topology>
    </subcellularLocation>
</comment>
<keyword evidence="14" id="KW-1185">Reference proteome</keyword>
<evidence type="ECO:0000256" key="7">
    <source>
        <dbReference type="ARBA" id="ARBA00022989"/>
    </source>
</evidence>
<dbReference type="GO" id="GO:0005886">
    <property type="term" value="C:plasma membrane"/>
    <property type="evidence" value="ECO:0007669"/>
    <property type="project" value="UniProtKB-SubCell"/>
</dbReference>
<evidence type="ECO:0000256" key="3">
    <source>
        <dbReference type="ARBA" id="ARBA00022475"/>
    </source>
</evidence>
<dbReference type="Pfam" id="PF03142">
    <property type="entry name" value="Chitin_synth_2"/>
    <property type="match status" value="1"/>
</dbReference>
<keyword evidence="4 13" id="KW-0328">Glycosyltransferase</keyword>
<feature type="transmembrane region" description="Helical" evidence="11">
    <location>
        <begin position="538"/>
        <end position="562"/>
    </location>
</feature>
<feature type="compositionally biased region" description="Low complexity" evidence="10">
    <location>
        <begin position="14"/>
        <end position="30"/>
    </location>
</feature>
<dbReference type="CDD" id="cd04190">
    <property type="entry name" value="Chitin_synth_C"/>
    <property type="match status" value="1"/>
</dbReference>
<feature type="compositionally biased region" description="Polar residues" evidence="10">
    <location>
        <begin position="214"/>
        <end position="232"/>
    </location>
</feature>
<gene>
    <name evidence="13" type="primary">CHS3</name>
    <name evidence="13" type="ORF">LPJ64_003050</name>
</gene>
<evidence type="ECO:0000256" key="2">
    <source>
        <dbReference type="ARBA" id="ARBA00012543"/>
    </source>
</evidence>
<evidence type="ECO:0000256" key="8">
    <source>
        <dbReference type="ARBA" id="ARBA00023136"/>
    </source>
</evidence>
<protein>
    <recommendedName>
        <fullName evidence="2">chitin synthase</fullName>
        <ecNumber evidence="2">2.4.1.16</ecNumber>
    </recommendedName>
</protein>
<dbReference type="PANTHER" id="PTHR22914">
    <property type="entry name" value="CHITIN SYNTHASE"/>
    <property type="match status" value="1"/>
</dbReference>
<dbReference type="PANTHER" id="PTHR22914:SF16">
    <property type="entry name" value="CHITIN SYNTHASE 3"/>
    <property type="match status" value="1"/>
</dbReference>
<dbReference type="Proteomes" id="UP001145021">
    <property type="component" value="Unassembled WGS sequence"/>
</dbReference>
<dbReference type="InterPro" id="IPR004835">
    <property type="entry name" value="Chitin_synth"/>
</dbReference>
<feature type="compositionally biased region" description="Polar residues" evidence="10">
    <location>
        <begin position="1"/>
        <end position="13"/>
    </location>
</feature>
<feature type="compositionally biased region" description="Gly residues" evidence="10">
    <location>
        <begin position="199"/>
        <end position="210"/>
    </location>
</feature>
<reference evidence="13" key="1">
    <citation type="submission" date="2022-07" db="EMBL/GenBank/DDBJ databases">
        <title>Phylogenomic reconstructions and comparative analyses of Kickxellomycotina fungi.</title>
        <authorList>
            <person name="Reynolds N.K."/>
            <person name="Stajich J.E."/>
            <person name="Barry K."/>
            <person name="Grigoriev I.V."/>
            <person name="Crous P."/>
            <person name="Smith M.E."/>
        </authorList>
    </citation>
    <scope>NUCLEOTIDE SEQUENCE</scope>
    <source>
        <strain evidence="13">NBRC 105413</strain>
    </source>
</reference>
<feature type="compositionally biased region" description="Polar residues" evidence="10">
    <location>
        <begin position="1439"/>
        <end position="1449"/>
    </location>
</feature>
<dbReference type="InterPro" id="IPR054295">
    <property type="entry name" value="CHS4-like_dom"/>
</dbReference>
<feature type="transmembrane region" description="Helical" evidence="11">
    <location>
        <begin position="1143"/>
        <end position="1162"/>
    </location>
</feature>
<dbReference type="GO" id="GO:0004100">
    <property type="term" value="F:chitin synthase activity"/>
    <property type="evidence" value="ECO:0007669"/>
    <property type="project" value="UniProtKB-EC"/>
</dbReference>
<dbReference type="Pfam" id="PF22997">
    <property type="entry name" value="CHS4"/>
    <property type="match status" value="1"/>
</dbReference>
<keyword evidence="8 11" id="KW-0472">Membrane</keyword>
<evidence type="ECO:0000256" key="5">
    <source>
        <dbReference type="ARBA" id="ARBA00022679"/>
    </source>
</evidence>
<dbReference type="GO" id="GO:0006031">
    <property type="term" value="P:chitin biosynthetic process"/>
    <property type="evidence" value="ECO:0007669"/>
    <property type="project" value="TreeGrafter"/>
</dbReference>
<feature type="transmembrane region" description="Helical" evidence="11">
    <location>
        <begin position="1174"/>
        <end position="1193"/>
    </location>
</feature>
<keyword evidence="6 11" id="KW-0812">Transmembrane</keyword>
<keyword evidence="3" id="KW-1003">Cell membrane</keyword>
<feature type="domain" description="Chitin synthase 4-like" evidence="12">
    <location>
        <begin position="448"/>
        <end position="523"/>
    </location>
</feature>
<evidence type="ECO:0000259" key="12">
    <source>
        <dbReference type="Pfam" id="PF22997"/>
    </source>
</evidence>
<evidence type="ECO:0000313" key="14">
    <source>
        <dbReference type="Proteomes" id="UP001145021"/>
    </source>
</evidence>
<evidence type="ECO:0000256" key="6">
    <source>
        <dbReference type="ARBA" id="ARBA00022692"/>
    </source>
</evidence>
<dbReference type="GO" id="GO:0030428">
    <property type="term" value="C:cell septum"/>
    <property type="evidence" value="ECO:0007669"/>
    <property type="project" value="TreeGrafter"/>
</dbReference>
<feature type="compositionally biased region" description="Basic and acidic residues" evidence="10">
    <location>
        <begin position="141"/>
        <end position="152"/>
    </location>
</feature>
<proteinExistence type="predicted"/>
<comment type="caution">
    <text evidence="13">The sequence shown here is derived from an EMBL/GenBank/DDBJ whole genome shotgun (WGS) entry which is preliminary data.</text>
</comment>
<feature type="compositionally biased region" description="Polar residues" evidence="10">
    <location>
        <begin position="104"/>
        <end position="116"/>
    </location>
</feature>
<keyword evidence="7 11" id="KW-1133">Transmembrane helix</keyword>
<dbReference type="InterPro" id="IPR029044">
    <property type="entry name" value="Nucleotide-diphossugar_trans"/>
</dbReference>
<dbReference type="SUPFAM" id="SSF53448">
    <property type="entry name" value="Nucleotide-diphospho-sugar transferases"/>
    <property type="match status" value="1"/>
</dbReference>
<keyword evidence="9" id="KW-0325">Glycoprotein</keyword>
<evidence type="ECO:0000256" key="10">
    <source>
        <dbReference type="SAM" id="MobiDB-lite"/>
    </source>
</evidence>
<feature type="transmembrane region" description="Helical" evidence="11">
    <location>
        <begin position="1115"/>
        <end position="1137"/>
    </location>
</feature>
<organism evidence="13 14">
    <name type="scientific">Coemansia asiatica</name>
    <dbReference type="NCBI Taxonomy" id="1052880"/>
    <lineage>
        <taxon>Eukaryota</taxon>
        <taxon>Fungi</taxon>
        <taxon>Fungi incertae sedis</taxon>
        <taxon>Zoopagomycota</taxon>
        <taxon>Kickxellomycotina</taxon>
        <taxon>Kickxellomycetes</taxon>
        <taxon>Kickxellales</taxon>
        <taxon>Kickxellaceae</taxon>
        <taxon>Coemansia</taxon>
    </lineage>
</organism>
<feature type="region of interest" description="Disordered" evidence="10">
    <location>
        <begin position="1398"/>
        <end position="1449"/>
    </location>
</feature>
<feature type="compositionally biased region" description="Low complexity" evidence="10">
    <location>
        <begin position="1420"/>
        <end position="1431"/>
    </location>
</feature>
<evidence type="ECO:0000256" key="1">
    <source>
        <dbReference type="ARBA" id="ARBA00004651"/>
    </source>
</evidence>
<feature type="region of interest" description="Disordered" evidence="10">
    <location>
        <begin position="102"/>
        <end position="241"/>
    </location>
</feature>
<evidence type="ECO:0000313" key="13">
    <source>
        <dbReference type="EMBL" id="KAJ1645347.1"/>
    </source>
</evidence>
<feature type="transmembrane region" description="Helical" evidence="11">
    <location>
        <begin position="291"/>
        <end position="311"/>
    </location>
</feature>
<sequence length="1449" mass="157149">MGSNNYYNNGTFDSQNNNNNQQQQQYSQQYEQHAATNSDGFDGVLSGSNTQAGGSSAVGYFGLTEHNNSSSGVAGGVELELMSNTSSNTRNDAVRDRLDHRTASDISSSHGASNGPHNAEQPLISGEPLLQGIGEVPVGTPEKRTTGKDDTKHIHRRRKPKKGSYDEDDDDDDAQAGAYSSYQAPQRTRSLVRPERAVSGGGVAGTGQAGGKQSVLTRSGTASRARNSTSGGMRQRRKQQQVVAAAARRKRWCPHPWQTYCRVVTFWAPGRVLKCFGMAEPAVQMAWREKMGLVSIILAIMAVIAFLTFGLQQVLCGLSGKQTRIKWNEVGNGYAVVNGRAYDITKFKHAKATPWTGGAGANIMGEPANAGGKDLSFLFQNPNSACKGVLQYDSGMLDAKNNVVNVFPCVYYNNTKAISLNQIPNNQGCHNTAAGRRALAALPNTPIQYSWSDVHSQSNLVVFNGAVLDLLRGQFLLSGVKVPSEMEDLIKGSMRGKDISLHLPSGFKKQVGNCMLDLFRVGSIDASSLGCIAANIELYVSLIVILGGVLAKFVMAVYFGWFMGPRLGQVKKDTTPEDRRVRRDEIEAWADVNNHVGKEKLERKYTVMGNHLGDTHGRSGGGGGGGGGGFGAGNNGGGNRMSRFFPTTSRYSHFMPGDEPGARDKAKPTSSHARGGRSGAGGGGGAGAMPRHSAFFSDHRASQFIPDDAPAMEIPSQLVLPPPQNPPAVASPFNFELAYTLLLVTCYSEGSHGIRTTLDSLCGTDYPASHKCLFIICDGLIKGAGEEMYTPDVCLSMMTDFVIPPDRVQPYSYVSIAQGAKRHNMAKLYAGYYAPNELSPEHARNNRVPMILVVKCGTPEEASEAKPGNRGKRDSQIILMSFLQRVMFDERMTELEYELFNAMWNVTGVTPDNFEIVLMVDADTKVYVDSVTVMVKAMVDDPSIMGQCGETKIANKTDSWVTMIQVFEYYIAHHQAKAFESVFGGVTCLPGCFCMYRIKAPKGQHGYWVPILANPDIVENYSENVVDTLHKKNLLLLGEDRYLSTLMLRTFPKRKMMFIPSSVCKTIVPDEFKVLLSQRRRWINSTVHNLGELVLVNDLCGTFCLSMQFMIFMDLIGTLALPAAIAFTFYVVIISTFTRPVPWLPLALLGVILGLPAVLIGLTSRKLVYIGWMLIYLCSLPIWNFVLPTYAYWHFDDFSWGQTRMVQGEGKDKGHGEGNGEFDSSQIVMKRWCDFEAEKRRKTQVILGSVPSLAALAVSSSRETPSLGSRQSRVMVASRPVSIANSGSSHRVNESPRLQTSDSADQLISTVGQAAVLQMAASKIDDLDAHAAAGSIERLGYMTPNIIPVLASQGLQQSLARGSSGMLSGLATPTGAAYPPSSFYSIGNGPMSPESPSYANYSANYSDASSAGVPAVPAIPQQYAPSSSPRSQRSREDTSAPSSGEKSTL</sequence>
<evidence type="ECO:0000256" key="11">
    <source>
        <dbReference type="SAM" id="Phobius"/>
    </source>
</evidence>
<evidence type="ECO:0000256" key="9">
    <source>
        <dbReference type="ARBA" id="ARBA00023180"/>
    </source>
</evidence>
<dbReference type="EC" id="2.4.1.16" evidence="2"/>
<feature type="compositionally biased region" description="Gly residues" evidence="10">
    <location>
        <begin position="676"/>
        <end position="687"/>
    </location>
</feature>
<evidence type="ECO:0000256" key="4">
    <source>
        <dbReference type="ARBA" id="ARBA00022676"/>
    </source>
</evidence>
<name>A0A9W7XIJ0_9FUNG</name>
<feature type="compositionally biased region" description="Basic residues" evidence="10">
    <location>
        <begin position="153"/>
        <end position="162"/>
    </location>
</feature>
<accession>A0A9W7XIJ0</accession>
<dbReference type="EMBL" id="JANBOH010000110">
    <property type="protein sequence ID" value="KAJ1645347.1"/>
    <property type="molecule type" value="Genomic_DNA"/>
</dbReference>
<feature type="compositionally biased region" description="Polar residues" evidence="10">
    <location>
        <begin position="178"/>
        <end position="189"/>
    </location>
</feature>
<feature type="region of interest" description="Disordered" evidence="10">
    <location>
        <begin position="656"/>
        <end position="692"/>
    </location>
</feature>
<feature type="compositionally biased region" description="Low complexity" evidence="10">
    <location>
        <begin position="1398"/>
        <end position="1411"/>
    </location>
</feature>